<dbReference type="InterPro" id="IPR003855">
    <property type="entry name" value="K+_transporter"/>
</dbReference>
<feature type="domain" description="K+ potassium transporter C-terminal" evidence="12">
    <location>
        <begin position="529"/>
        <end position="636"/>
    </location>
</feature>
<evidence type="ECO:0000256" key="8">
    <source>
        <dbReference type="ARBA" id="ARBA00023065"/>
    </source>
</evidence>
<keyword evidence="7 10" id="KW-1133">Transmembrane helix</keyword>
<evidence type="ECO:0000313" key="14">
    <source>
        <dbReference type="EnsemblPlants" id="Pp3c2_21430V3.1"/>
    </source>
</evidence>
<comment type="function">
    <text evidence="10">Potassium transporter.</text>
</comment>
<evidence type="ECO:0000256" key="1">
    <source>
        <dbReference type="ARBA" id="ARBA00004141"/>
    </source>
</evidence>
<evidence type="ECO:0000256" key="5">
    <source>
        <dbReference type="ARBA" id="ARBA00022692"/>
    </source>
</evidence>
<keyword evidence="15" id="KW-1185">Reference proteome</keyword>
<evidence type="ECO:0000256" key="4">
    <source>
        <dbReference type="ARBA" id="ARBA00022538"/>
    </source>
</evidence>
<gene>
    <name evidence="14" type="primary">LOC112293826</name>
    <name evidence="13" type="ORF">PHYPA_003034</name>
</gene>
<accession>A0A2K1L2J4</accession>
<feature type="domain" description="K+ potassium transporter integral membrane" evidence="11">
    <location>
        <begin position="27"/>
        <end position="517"/>
    </location>
</feature>
<dbReference type="OMA" id="IFHGQLY"/>
<dbReference type="RefSeq" id="XP_024399476.1">
    <property type="nucleotide sequence ID" value="XM_024543708.2"/>
</dbReference>
<evidence type="ECO:0000313" key="15">
    <source>
        <dbReference type="Proteomes" id="UP000006727"/>
    </source>
</evidence>
<dbReference type="Gramene" id="Pp3c2_21430V3.2">
    <property type="protein sequence ID" value="Pp3c2_21430V3.2"/>
    <property type="gene ID" value="Pp3c2_21430"/>
</dbReference>
<comment type="caution">
    <text evidence="10">Lacks conserved residue(s) required for the propagation of feature annotation.</text>
</comment>
<feature type="transmembrane region" description="Helical" evidence="10">
    <location>
        <begin position="300"/>
        <end position="320"/>
    </location>
</feature>
<dbReference type="Pfam" id="PF02705">
    <property type="entry name" value="K_trans"/>
    <property type="match status" value="1"/>
</dbReference>
<dbReference type="GeneID" id="112293826"/>
<feature type="transmembrane region" description="Helical" evidence="10">
    <location>
        <begin position="478"/>
        <end position="495"/>
    </location>
</feature>
<feature type="transmembrane region" description="Helical" evidence="10">
    <location>
        <begin position="196"/>
        <end position="214"/>
    </location>
</feature>
<evidence type="ECO:0000256" key="9">
    <source>
        <dbReference type="ARBA" id="ARBA00023136"/>
    </source>
</evidence>
<dbReference type="PaxDb" id="3218-PP1S165_138V6.1"/>
<dbReference type="FunCoup" id="A0A2K1L2J4">
    <property type="interactions" value="117"/>
</dbReference>
<proteinExistence type="inferred from homology"/>
<sequence length="788" mass="87561">MSATDSETVRSSAFKPQNASLKVILLLAYQSFGVIYGDLSTSPLYVYRSTFAGKLRMHENDDEILGVLSFIIYTLTIIPVIKYVFIVLAADDNGEGGTFALYSLLCRHAKLSLLPNQQAADEELSTYKLEAPQESNRDIWMKKILEKHQKLRTVLLIVVLLGTCMVIGDGVLTPAISVLSAVSGIQVAAPDLHDHVIILVSCIILVGLFALQHYGTHRVAFIFAPVVIAWLFCISSIGVYNVVTYNPHIWRALSPYYMYNFFKKCGKDGWVSLGGIVLCITGTEAMFADLGHFTPLSIKIAFGGVVYPCLLLAYMGQAAFLSKHRDDISRSFYKSIPKPVFWPVFCVATLAAIVGSQAVISATFSVVKQCLSLGFFPRVKVVHTSKQIYGQVYIPEINWMLLVLCLAVTVGFRDTITIGNAYGLAVMTVMLVTTCLMTLVILIVWRRSIVLAACFLLFFGSIEAVYISAMYIKVPEGGWVPLLLSLVFMSIMLVWHYGTTKKYEFDLQNKVSMKWILTLGPSLGIVRVPGIGLIYTELVTGVPAIFSHFVTNLPAFHQVLVFVCIKSVPVPYVPQHERHLIGRIGPKGYRMYRCVVRYGYKDVHKDDNDFENQLIVNLAEFIRTEAEVTYLPSSSEVTAEVVADERMTVMGNTPSSRILNVFGTGSDFEQSSVSVPTRVSPLGSFQITEENEAIRAGCKKRVRFEISKSPDLDPAVRQELQELIEAKEAGVAYVLGHSYVKAKKSSSIIKRFAIDVAYTFLRRNCRRSAVALSIPHISLVEVGMIYYV</sequence>
<evidence type="ECO:0000259" key="12">
    <source>
        <dbReference type="Pfam" id="PF22776"/>
    </source>
</evidence>
<comment type="subcellular location">
    <subcellularLocation>
        <location evidence="1 10">Membrane</location>
        <topology evidence="1 10">Multi-pass membrane protein</topology>
    </subcellularLocation>
</comment>
<reference evidence="13 15" key="1">
    <citation type="journal article" date="2008" name="Science">
        <title>The Physcomitrella genome reveals evolutionary insights into the conquest of land by plants.</title>
        <authorList>
            <person name="Rensing S."/>
            <person name="Lang D."/>
            <person name="Zimmer A."/>
            <person name="Terry A."/>
            <person name="Salamov A."/>
            <person name="Shapiro H."/>
            <person name="Nishiyama T."/>
            <person name="Perroud P.-F."/>
            <person name="Lindquist E."/>
            <person name="Kamisugi Y."/>
            <person name="Tanahashi T."/>
            <person name="Sakakibara K."/>
            <person name="Fujita T."/>
            <person name="Oishi K."/>
            <person name="Shin-I T."/>
            <person name="Kuroki Y."/>
            <person name="Toyoda A."/>
            <person name="Suzuki Y."/>
            <person name="Hashimoto A."/>
            <person name="Yamaguchi K."/>
            <person name="Sugano A."/>
            <person name="Kohara Y."/>
            <person name="Fujiyama A."/>
            <person name="Anterola A."/>
            <person name="Aoki S."/>
            <person name="Ashton N."/>
            <person name="Barbazuk W.B."/>
            <person name="Barker E."/>
            <person name="Bennetzen J."/>
            <person name="Bezanilla M."/>
            <person name="Blankenship R."/>
            <person name="Cho S.H."/>
            <person name="Dutcher S."/>
            <person name="Estelle M."/>
            <person name="Fawcett J.A."/>
            <person name="Gundlach H."/>
            <person name="Hanada K."/>
            <person name="Heyl A."/>
            <person name="Hicks K.A."/>
            <person name="Hugh J."/>
            <person name="Lohr M."/>
            <person name="Mayer K."/>
            <person name="Melkozernov A."/>
            <person name="Murata T."/>
            <person name="Nelson D."/>
            <person name="Pils B."/>
            <person name="Prigge M."/>
            <person name="Reiss B."/>
            <person name="Renner T."/>
            <person name="Rombauts S."/>
            <person name="Rushton P."/>
            <person name="Sanderfoot A."/>
            <person name="Schween G."/>
            <person name="Shiu S.-H."/>
            <person name="Stueber K."/>
            <person name="Theodoulou F.L."/>
            <person name="Tu H."/>
            <person name="Van de Peer Y."/>
            <person name="Verrier P.J."/>
            <person name="Waters E."/>
            <person name="Wood A."/>
            <person name="Yang L."/>
            <person name="Cove D."/>
            <person name="Cuming A."/>
            <person name="Hasebe M."/>
            <person name="Lucas S."/>
            <person name="Mishler D.B."/>
            <person name="Reski R."/>
            <person name="Grigoriev I."/>
            <person name="Quatrano R.S."/>
            <person name="Boore J.L."/>
        </authorList>
    </citation>
    <scope>NUCLEOTIDE SEQUENCE [LARGE SCALE GENOMIC DNA]</scope>
    <source>
        <strain evidence="14 15">cv. Gransden 2004</strain>
    </source>
</reference>
<feature type="transmembrane region" description="Helical" evidence="10">
    <location>
        <begin position="449"/>
        <end position="472"/>
    </location>
</feature>
<dbReference type="GO" id="GO:0015079">
    <property type="term" value="F:potassium ion transmembrane transporter activity"/>
    <property type="evidence" value="ECO:0000318"/>
    <property type="project" value="GO_Central"/>
</dbReference>
<dbReference type="OrthoDB" id="504708at2759"/>
<evidence type="ECO:0000256" key="3">
    <source>
        <dbReference type="ARBA" id="ARBA00022448"/>
    </source>
</evidence>
<dbReference type="EMBL" id="ABEU02000002">
    <property type="protein sequence ID" value="PNR60241.1"/>
    <property type="molecule type" value="Genomic_DNA"/>
</dbReference>
<comment type="similarity">
    <text evidence="2 10">Belongs to the HAK/KUP transporter (TC 2.A.72.3) family.</text>
</comment>
<evidence type="ECO:0000256" key="10">
    <source>
        <dbReference type="RuleBase" id="RU321113"/>
    </source>
</evidence>
<feature type="transmembrane region" description="Helical" evidence="10">
    <location>
        <begin position="422"/>
        <end position="442"/>
    </location>
</feature>
<dbReference type="GO" id="GO:0006813">
    <property type="term" value="P:potassium ion transport"/>
    <property type="evidence" value="ECO:0000318"/>
    <property type="project" value="GO_Central"/>
</dbReference>
<keyword evidence="9 10" id="KW-0472">Membrane</keyword>
<dbReference type="PANTHER" id="PTHR30540">
    <property type="entry name" value="OSMOTIC STRESS POTASSIUM TRANSPORTER"/>
    <property type="match status" value="1"/>
</dbReference>
<evidence type="ECO:0000259" key="11">
    <source>
        <dbReference type="Pfam" id="PF02705"/>
    </source>
</evidence>
<dbReference type="Gramene" id="Pp3c2_21430V3.1">
    <property type="protein sequence ID" value="Pp3c2_21430V3.1"/>
    <property type="gene ID" value="Pp3c2_21430"/>
</dbReference>
<protein>
    <recommendedName>
        <fullName evidence="10">Potassium transporter</fullName>
    </recommendedName>
</protein>
<feature type="transmembrane region" description="Helical" evidence="10">
    <location>
        <begin position="64"/>
        <end position="85"/>
    </location>
</feature>
<reference evidence="14" key="3">
    <citation type="submission" date="2020-12" db="UniProtKB">
        <authorList>
            <consortium name="EnsemblPlants"/>
        </authorList>
    </citation>
    <scope>IDENTIFICATION</scope>
</reference>
<reference evidence="13 15" key="2">
    <citation type="journal article" date="2018" name="Plant J.">
        <title>The Physcomitrella patens chromosome-scale assembly reveals moss genome structure and evolution.</title>
        <authorList>
            <person name="Lang D."/>
            <person name="Ullrich K.K."/>
            <person name="Murat F."/>
            <person name="Fuchs J."/>
            <person name="Jenkins J."/>
            <person name="Haas F.B."/>
            <person name="Piednoel M."/>
            <person name="Gundlach H."/>
            <person name="Van Bel M."/>
            <person name="Meyberg R."/>
            <person name="Vives C."/>
            <person name="Morata J."/>
            <person name="Symeonidi A."/>
            <person name="Hiss M."/>
            <person name="Muchero W."/>
            <person name="Kamisugi Y."/>
            <person name="Saleh O."/>
            <person name="Blanc G."/>
            <person name="Decker E.L."/>
            <person name="van Gessel N."/>
            <person name="Grimwood J."/>
            <person name="Hayes R.D."/>
            <person name="Graham S.W."/>
            <person name="Gunter L.E."/>
            <person name="McDaniel S.F."/>
            <person name="Hoernstein S.N.W."/>
            <person name="Larsson A."/>
            <person name="Li F.W."/>
            <person name="Perroud P.F."/>
            <person name="Phillips J."/>
            <person name="Ranjan P."/>
            <person name="Rokshar D.S."/>
            <person name="Rothfels C.J."/>
            <person name="Schneider L."/>
            <person name="Shu S."/>
            <person name="Stevenson D.W."/>
            <person name="Thummler F."/>
            <person name="Tillich M."/>
            <person name="Villarreal Aguilar J.C."/>
            <person name="Widiez T."/>
            <person name="Wong G.K."/>
            <person name="Wymore A."/>
            <person name="Zhang Y."/>
            <person name="Zimmer A.D."/>
            <person name="Quatrano R.S."/>
            <person name="Mayer K.F.X."/>
            <person name="Goodstein D."/>
            <person name="Casacuberta J.M."/>
            <person name="Vandepoele K."/>
            <person name="Reski R."/>
            <person name="Cuming A.C."/>
            <person name="Tuskan G.A."/>
            <person name="Maumus F."/>
            <person name="Salse J."/>
            <person name="Schmutz J."/>
            <person name="Rensing S.A."/>
        </authorList>
    </citation>
    <scope>NUCLEOTIDE SEQUENCE [LARGE SCALE GENOMIC DNA]</scope>
    <source>
        <strain evidence="14 15">cv. Gransden 2004</strain>
    </source>
</reference>
<feature type="transmembrane region" description="Helical" evidence="10">
    <location>
        <begin position="340"/>
        <end position="367"/>
    </location>
</feature>
<feature type="transmembrane region" description="Helical" evidence="10">
    <location>
        <begin position="151"/>
        <end position="176"/>
    </location>
</feature>
<evidence type="ECO:0000313" key="13">
    <source>
        <dbReference type="EMBL" id="PNR60241.1"/>
    </source>
</evidence>
<evidence type="ECO:0000256" key="2">
    <source>
        <dbReference type="ARBA" id="ARBA00008440"/>
    </source>
</evidence>
<keyword evidence="5 10" id="KW-0812">Transmembrane</keyword>
<feature type="domain" description="K+ potassium transporter C-terminal" evidence="12">
    <location>
        <begin position="710"/>
        <end position="786"/>
    </location>
</feature>
<keyword evidence="8 10" id="KW-0406">Ion transport</keyword>
<keyword evidence="4 10" id="KW-0633">Potassium transport</keyword>
<feature type="transmembrane region" description="Helical" evidence="10">
    <location>
        <begin position="221"/>
        <end position="243"/>
    </location>
</feature>
<dbReference type="Pfam" id="PF22776">
    <property type="entry name" value="K_trans_C"/>
    <property type="match status" value="2"/>
</dbReference>
<feature type="transmembrane region" description="Helical" evidence="10">
    <location>
        <begin position="388"/>
        <end position="410"/>
    </location>
</feature>
<dbReference type="AlphaFoldDB" id="A0A2K1L2J4"/>
<dbReference type="PANTHER" id="PTHR30540:SF83">
    <property type="entry name" value="K+ POTASSIUM TRANSPORTER"/>
    <property type="match status" value="1"/>
</dbReference>
<dbReference type="InterPro" id="IPR053952">
    <property type="entry name" value="K_trans_C"/>
</dbReference>
<evidence type="ECO:0000256" key="6">
    <source>
        <dbReference type="ARBA" id="ARBA00022958"/>
    </source>
</evidence>
<dbReference type="GO" id="GO:0016020">
    <property type="term" value="C:membrane"/>
    <property type="evidence" value="ECO:0000318"/>
    <property type="project" value="GO_Central"/>
</dbReference>
<dbReference type="KEGG" id="ppp:112293826"/>
<dbReference type="InterPro" id="IPR053951">
    <property type="entry name" value="K_trans_N"/>
</dbReference>
<feature type="transmembrane region" description="Helical" evidence="10">
    <location>
        <begin position="21"/>
        <end position="39"/>
    </location>
</feature>
<keyword evidence="3" id="KW-0813">Transport</keyword>
<dbReference type="NCBIfam" id="TIGR00794">
    <property type="entry name" value="kup"/>
    <property type="match status" value="1"/>
</dbReference>
<feature type="transmembrane region" description="Helical" evidence="10">
    <location>
        <begin position="515"/>
        <end position="535"/>
    </location>
</feature>
<feature type="transmembrane region" description="Helical" evidence="10">
    <location>
        <begin position="269"/>
        <end position="288"/>
    </location>
</feature>
<name>A0A2K1L2J4_PHYPA</name>
<dbReference type="STRING" id="3218.A0A2K1L2J4"/>
<dbReference type="EnsemblPlants" id="Pp3c2_21430V3.2">
    <property type="protein sequence ID" value="Pp3c2_21430V3.2"/>
    <property type="gene ID" value="Pp3c2_21430"/>
</dbReference>
<keyword evidence="6 10" id="KW-0630">Potassium</keyword>
<evidence type="ECO:0000256" key="7">
    <source>
        <dbReference type="ARBA" id="ARBA00022989"/>
    </source>
</evidence>
<organism evidence="13">
    <name type="scientific">Physcomitrium patens</name>
    <name type="common">Spreading-leaved earth moss</name>
    <name type="synonym">Physcomitrella patens</name>
    <dbReference type="NCBI Taxonomy" id="3218"/>
    <lineage>
        <taxon>Eukaryota</taxon>
        <taxon>Viridiplantae</taxon>
        <taxon>Streptophyta</taxon>
        <taxon>Embryophyta</taxon>
        <taxon>Bryophyta</taxon>
        <taxon>Bryophytina</taxon>
        <taxon>Bryopsida</taxon>
        <taxon>Funariidae</taxon>
        <taxon>Funariales</taxon>
        <taxon>Funariaceae</taxon>
        <taxon>Physcomitrium</taxon>
    </lineage>
</organism>
<dbReference type="EnsemblPlants" id="Pp3c2_21430V3.1">
    <property type="protein sequence ID" value="Pp3c2_21430V3.1"/>
    <property type="gene ID" value="Pp3c2_21430"/>
</dbReference>
<dbReference type="Proteomes" id="UP000006727">
    <property type="component" value="Chromosome 2"/>
</dbReference>